<organism evidence="12 13">
    <name type="scientific">Jiella pelagia</name>
    <dbReference type="NCBI Taxonomy" id="2986949"/>
    <lineage>
        <taxon>Bacteria</taxon>
        <taxon>Pseudomonadati</taxon>
        <taxon>Pseudomonadota</taxon>
        <taxon>Alphaproteobacteria</taxon>
        <taxon>Hyphomicrobiales</taxon>
        <taxon>Aurantimonadaceae</taxon>
        <taxon>Jiella</taxon>
    </lineage>
</organism>
<protein>
    <recommendedName>
        <fullName evidence="10">CRISPR-associated endonuclease Cas1</fullName>
        <ecNumber evidence="10">3.1.-.-</ecNumber>
    </recommendedName>
</protein>
<gene>
    <name evidence="12" type="primary">cas1c</name>
    <name evidence="10" type="synonym">cas1</name>
    <name evidence="12" type="ORF">OH818_01750</name>
</gene>
<keyword evidence="2 10" id="KW-0479">Metal-binding</keyword>
<comment type="subunit">
    <text evidence="9 10">Homodimer, forms a heterotetramer with a Cas2 homodimer.</text>
</comment>
<dbReference type="PANTHER" id="PTHR34353:SF2">
    <property type="entry name" value="CRISPR-ASSOCIATED ENDONUCLEASE CAS1 1"/>
    <property type="match status" value="1"/>
</dbReference>
<dbReference type="Gene3D" id="3.100.10.20">
    <property type="entry name" value="CRISPR-associated endonuclease Cas1, N-terminal domain"/>
    <property type="match status" value="1"/>
</dbReference>
<comment type="cofactor">
    <cofactor evidence="10">
        <name>Mg(2+)</name>
        <dbReference type="ChEBI" id="CHEBI:18420"/>
    </cofactor>
    <cofactor evidence="10">
        <name>Mn(2+)</name>
        <dbReference type="ChEBI" id="CHEBI:29035"/>
    </cofactor>
</comment>
<dbReference type="InterPro" id="IPR050646">
    <property type="entry name" value="Cas1"/>
</dbReference>
<evidence type="ECO:0000256" key="4">
    <source>
        <dbReference type="ARBA" id="ARBA00022801"/>
    </source>
</evidence>
<dbReference type="PANTHER" id="PTHR34353">
    <property type="entry name" value="CRISPR-ASSOCIATED ENDONUCLEASE CAS1 1"/>
    <property type="match status" value="1"/>
</dbReference>
<dbReference type="CDD" id="cd09721">
    <property type="entry name" value="Cas1_I-C"/>
    <property type="match status" value="1"/>
</dbReference>
<dbReference type="Pfam" id="PF01867">
    <property type="entry name" value="Cas_Cas1"/>
    <property type="match status" value="1"/>
</dbReference>
<dbReference type="HAMAP" id="MF_01470">
    <property type="entry name" value="Cas1"/>
    <property type="match status" value="1"/>
</dbReference>
<dbReference type="NCBIfam" id="TIGR00287">
    <property type="entry name" value="cas1"/>
    <property type="match status" value="1"/>
</dbReference>
<dbReference type="RefSeq" id="WP_268881520.1">
    <property type="nucleotide sequence ID" value="NZ_CP114029.1"/>
</dbReference>
<proteinExistence type="inferred from homology"/>
<comment type="function">
    <text evidence="10">CRISPR (clustered regularly interspaced short palindromic repeat), is an adaptive immune system that provides protection against mobile genetic elements (viruses, transposable elements and conjugative plasmids). CRISPR clusters contain spacers, sequences complementary to antecedent mobile elements, and target invading nucleic acids. CRISPR clusters are transcribed and processed into CRISPR RNA (crRNA). Acts as a dsDNA endonuclease. Involved in the integration of spacer DNA into the CRISPR cassette.</text>
</comment>
<reference evidence="12" key="1">
    <citation type="submission" date="2022-12" db="EMBL/GenBank/DDBJ databases">
        <title>Jiella pelagia sp. nov., isolated from phosphonate enriched culture of Northwest Pacific surface seawater.</title>
        <authorList>
            <person name="Shin D.Y."/>
            <person name="Hwang C.Y."/>
        </authorList>
    </citation>
    <scope>NUCLEOTIDE SEQUENCE</scope>
    <source>
        <strain evidence="12">HL-NP1</strain>
    </source>
</reference>
<keyword evidence="7 10" id="KW-0238">DNA-binding</keyword>
<dbReference type="Proteomes" id="UP001164020">
    <property type="component" value="Chromosome"/>
</dbReference>
<feature type="binding site" evidence="10">
    <location>
        <position position="261"/>
    </location>
    <ligand>
        <name>Mn(2+)</name>
        <dbReference type="ChEBI" id="CHEBI:29035"/>
    </ligand>
</feature>
<name>A0ABY7BZS7_9HYPH</name>
<keyword evidence="3 10" id="KW-0255">Endonuclease</keyword>
<dbReference type="EMBL" id="CP114029">
    <property type="protein sequence ID" value="WAP69084.1"/>
    <property type="molecule type" value="Genomic_DNA"/>
</dbReference>
<evidence type="ECO:0000256" key="10">
    <source>
        <dbReference type="HAMAP-Rule" id="MF_01470"/>
    </source>
</evidence>
<feature type="binding site" evidence="10">
    <location>
        <position position="329"/>
    </location>
    <ligand>
        <name>Mn(2+)</name>
        <dbReference type="ChEBI" id="CHEBI:29035"/>
    </ligand>
</feature>
<dbReference type="Gene3D" id="1.20.120.920">
    <property type="entry name" value="CRISPR-associated endonuclease Cas1, C-terminal domain"/>
    <property type="match status" value="1"/>
</dbReference>
<dbReference type="InterPro" id="IPR042206">
    <property type="entry name" value="CRISPR-assoc_Cas1_C"/>
</dbReference>
<dbReference type="Pfam" id="PF01930">
    <property type="entry name" value="Cas_Cas4"/>
    <property type="match status" value="1"/>
</dbReference>
<evidence type="ECO:0000313" key="12">
    <source>
        <dbReference type="EMBL" id="WAP69084.1"/>
    </source>
</evidence>
<dbReference type="NCBIfam" id="TIGR03640">
    <property type="entry name" value="cas1_DVULG"/>
    <property type="match status" value="1"/>
</dbReference>
<dbReference type="EC" id="3.1.-.-" evidence="10"/>
<comment type="similarity">
    <text evidence="10">Belongs to the CRISPR-associated endonuclease Cas1 family.</text>
</comment>
<evidence type="ECO:0000256" key="5">
    <source>
        <dbReference type="ARBA" id="ARBA00022842"/>
    </source>
</evidence>
<feature type="domain" description="DUF83" evidence="11">
    <location>
        <begin position="3"/>
        <end position="60"/>
    </location>
</feature>
<evidence type="ECO:0000313" key="13">
    <source>
        <dbReference type="Proteomes" id="UP001164020"/>
    </source>
</evidence>
<dbReference type="InterPro" id="IPR002729">
    <property type="entry name" value="CRISPR-assoc_Cas1"/>
</dbReference>
<feature type="binding site" evidence="10">
    <location>
        <position position="344"/>
    </location>
    <ligand>
        <name>Mn(2+)</name>
        <dbReference type="ChEBI" id="CHEBI:29035"/>
    </ligand>
</feature>
<evidence type="ECO:0000256" key="6">
    <source>
        <dbReference type="ARBA" id="ARBA00023118"/>
    </source>
</evidence>
<keyword evidence="8 10" id="KW-0464">Manganese</keyword>
<evidence type="ECO:0000256" key="2">
    <source>
        <dbReference type="ARBA" id="ARBA00022723"/>
    </source>
</evidence>
<evidence type="ECO:0000256" key="7">
    <source>
        <dbReference type="ARBA" id="ARBA00023125"/>
    </source>
</evidence>
<dbReference type="InterPro" id="IPR019856">
    <property type="entry name" value="CRISPR-assoc_Cas1_DVULG"/>
</dbReference>
<keyword evidence="1 10" id="KW-0540">Nuclease</keyword>
<keyword evidence="5 10" id="KW-0460">Magnesium</keyword>
<evidence type="ECO:0000256" key="9">
    <source>
        <dbReference type="ARBA" id="ARBA00038592"/>
    </source>
</evidence>
<evidence type="ECO:0000256" key="3">
    <source>
        <dbReference type="ARBA" id="ARBA00022759"/>
    </source>
</evidence>
<evidence type="ECO:0000256" key="8">
    <source>
        <dbReference type="ARBA" id="ARBA00023211"/>
    </source>
</evidence>
<dbReference type="InterPro" id="IPR042211">
    <property type="entry name" value="CRISPR-assoc_Cas1_N"/>
</dbReference>
<sequence length="438" mass="48062">MPEGALFFGETRRRVGVAFDAELRALTEATIGELSAVLKSGVTPPPTPHKSRCRACSLAEALPPPGDRPFGCRLAQPGARRSPRGSLRRGTRRPMKKLLNTLYVTTEGASLEKDGENAVVQIEGEERARVPFHMLTSIVLFGPILVSPAMIGAAAEKGMTIVLLDRVGRFQARIEGPVSGNVLLRRAQYAVSEAPNEIVRSIVLGKVSNQRQVLMRGLRDHGAEAGEAARSGLETAVVRLGHILRRVELAGEGTDALRGAEGEAAALYFSVFDHLIRVGEPSMRFAGRSRRPPLDPVNALLSFLYTLLTHDCRSAAEAVGLDPAVGFLHRDRPGRPSLALDLMEELRPVLADRLALSLINRRQLGPKDFETRDGGAVFLTDDGRRTLLTAWQERKREERLHPFIGEKAPLGLAPYLQAQMLSRHLRGDLDAYPPWFWK</sequence>
<accession>A0ABY7BZS7</accession>
<keyword evidence="4 10" id="KW-0378">Hydrolase</keyword>
<keyword evidence="13" id="KW-1185">Reference proteome</keyword>
<keyword evidence="6 10" id="KW-0051">Antiviral defense</keyword>
<evidence type="ECO:0000259" key="11">
    <source>
        <dbReference type="Pfam" id="PF01930"/>
    </source>
</evidence>
<dbReference type="GO" id="GO:0004519">
    <property type="term" value="F:endonuclease activity"/>
    <property type="evidence" value="ECO:0007669"/>
    <property type="project" value="UniProtKB-KW"/>
</dbReference>
<dbReference type="InterPro" id="IPR022765">
    <property type="entry name" value="Dna2/Cas4_DUF83"/>
</dbReference>
<evidence type="ECO:0000256" key="1">
    <source>
        <dbReference type="ARBA" id="ARBA00022722"/>
    </source>
</evidence>